<feature type="non-terminal residue" evidence="1">
    <location>
        <position position="1"/>
    </location>
</feature>
<organism evidence="1">
    <name type="scientific">Octopus bimaculoides</name>
    <name type="common">California two-spotted octopus</name>
    <dbReference type="NCBI Taxonomy" id="37653"/>
    <lineage>
        <taxon>Eukaryota</taxon>
        <taxon>Metazoa</taxon>
        <taxon>Spiralia</taxon>
        <taxon>Lophotrochozoa</taxon>
        <taxon>Mollusca</taxon>
        <taxon>Cephalopoda</taxon>
        <taxon>Coleoidea</taxon>
        <taxon>Octopodiformes</taxon>
        <taxon>Octopoda</taxon>
        <taxon>Incirrata</taxon>
        <taxon>Octopodidae</taxon>
        <taxon>Octopus</taxon>
    </lineage>
</organism>
<feature type="non-terminal residue" evidence="1">
    <location>
        <position position="161"/>
    </location>
</feature>
<evidence type="ECO:0008006" key="2">
    <source>
        <dbReference type="Google" id="ProtNLM"/>
    </source>
</evidence>
<protein>
    <recommendedName>
        <fullName evidence="2">Tc1-like transposase DDE domain-containing protein</fullName>
    </recommendedName>
</protein>
<dbReference type="GO" id="GO:0003676">
    <property type="term" value="F:nucleic acid binding"/>
    <property type="evidence" value="ECO:0007669"/>
    <property type="project" value="InterPro"/>
</dbReference>
<dbReference type="Gene3D" id="3.30.420.10">
    <property type="entry name" value="Ribonuclease H-like superfamily/Ribonuclease H"/>
    <property type="match status" value="1"/>
</dbReference>
<proteinExistence type="predicted"/>
<dbReference type="InterPro" id="IPR036397">
    <property type="entry name" value="RNaseH_sf"/>
</dbReference>
<sequence length="161" mass="18803">EQSTGRLYAGHRRWAIANDFNCCIRTIEQLGARYNDTNSSHDRPRNVHPKVTTARQDNHLYRQHLQDLFRRATESIRQPIGTNHRPICKLGPVVFQNIGQGWDNGYSDQVLRPHIVSYFARHRNHMFQHDNASVHTARLTTDVQQQHNIQTLLALRLDLNH</sequence>
<dbReference type="AlphaFoldDB" id="A0A0L8IH33"/>
<gene>
    <name evidence="1" type="ORF">OCBIM_22031943mg</name>
</gene>
<evidence type="ECO:0000313" key="1">
    <source>
        <dbReference type="EMBL" id="KOG00797.1"/>
    </source>
</evidence>
<name>A0A0L8IH33_OCTBM</name>
<reference evidence="1" key="1">
    <citation type="submission" date="2015-07" db="EMBL/GenBank/DDBJ databases">
        <title>MeaNS - Measles Nucleotide Surveillance Program.</title>
        <authorList>
            <person name="Tran T."/>
            <person name="Druce J."/>
        </authorList>
    </citation>
    <scope>NUCLEOTIDE SEQUENCE</scope>
    <source>
        <strain evidence="1">UCB-OBI-ISO-001</strain>
        <tissue evidence="1">Gonad</tissue>
    </source>
</reference>
<accession>A0A0L8IH33</accession>
<dbReference type="EMBL" id="KQ415727">
    <property type="protein sequence ID" value="KOG00797.1"/>
    <property type="molecule type" value="Genomic_DNA"/>
</dbReference>